<dbReference type="SUPFAM" id="SSF82771">
    <property type="entry name" value="GIY-YIG endonuclease"/>
    <property type="match status" value="1"/>
</dbReference>
<organism evidence="3 4">
    <name type="scientific">Rhodoplanes roseus</name>
    <dbReference type="NCBI Taxonomy" id="29409"/>
    <lineage>
        <taxon>Bacteria</taxon>
        <taxon>Pseudomonadati</taxon>
        <taxon>Pseudomonadota</taxon>
        <taxon>Alphaproteobacteria</taxon>
        <taxon>Hyphomicrobiales</taxon>
        <taxon>Nitrobacteraceae</taxon>
        <taxon>Rhodoplanes</taxon>
    </lineage>
</organism>
<comment type="caution">
    <text evidence="3">The sequence shown here is derived from an EMBL/GenBank/DDBJ whole genome shotgun (WGS) entry which is preliminary data.</text>
</comment>
<sequence>MQRRFVVYILASRRNGTLYVGVTNDLMRRVAEHKAKQVPGFTRQYGVDTLVHAEPFDSILEARARERTLKRWHRAWKLALIEQNNPSWRDLSEEWL</sequence>
<proteinExistence type="inferred from homology"/>
<dbReference type="InterPro" id="IPR000305">
    <property type="entry name" value="GIY-YIG_endonuc"/>
</dbReference>
<dbReference type="Pfam" id="PF01541">
    <property type="entry name" value="GIY-YIG"/>
    <property type="match status" value="1"/>
</dbReference>
<feature type="domain" description="GIY-YIG" evidence="2">
    <location>
        <begin position="3"/>
        <end position="79"/>
    </location>
</feature>
<evidence type="ECO:0000256" key="1">
    <source>
        <dbReference type="ARBA" id="ARBA00007435"/>
    </source>
</evidence>
<evidence type="ECO:0000259" key="2">
    <source>
        <dbReference type="PROSITE" id="PS50164"/>
    </source>
</evidence>
<evidence type="ECO:0000313" key="3">
    <source>
        <dbReference type="EMBL" id="RAI38264.1"/>
    </source>
</evidence>
<dbReference type="OrthoDB" id="287318at2"/>
<protein>
    <submittedName>
        <fullName evidence="3">Excinuclease ABC subunit C</fullName>
    </submittedName>
</protein>
<dbReference type="Proteomes" id="UP000249130">
    <property type="component" value="Unassembled WGS sequence"/>
</dbReference>
<accession>A0A327KJI0</accession>
<dbReference type="Gene3D" id="3.40.1440.10">
    <property type="entry name" value="GIY-YIG endonuclease"/>
    <property type="match status" value="1"/>
</dbReference>
<dbReference type="EMBL" id="NPEX01000374">
    <property type="protein sequence ID" value="RAI38264.1"/>
    <property type="molecule type" value="Genomic_DNA"/>
</dbReference>
<dbReference type="RefSeq" id="WP_111422479.1">
    <property type="nucleotide sequence ID" value="NZ_NPEX01000374.1"/>
</dbReference>
<keyword evidence="4" id="KW-1185">Reference proteome</keyword>
<dbReference type="InterPro" id="IPR035901">
    <property type="entry name" value="GIY-YIG_endonuc_sf"/>
</dbReference>
<dbReference type="PANTHER" id="PTHR34477">
    <property type="entry name" value="UPF0213 PROTEIN YHBQ"/>
    <property type="match status" value="1"/>
</dbReference>
<dbReference type="PROSITE" id="PS50164">
    <property type="entry name" value="GIY_YIG"/>
    <property type="match status" value="1"/>
</dbReference>
<dbReference type="InterPro" id="IPR050190">
    <property type="entry name" value="UPF0213_domain"/>
</dbReference>
<dbReference type="SMART" id="SM00465">
    <property type="entry name" value="GIYc"/>
    <property type="match status" value="1"/>
</dbReference>
<name>A0A327KJI0_9BRAD</name>
<gene>
    <name evidence="3" type="ORF">CH341_28215</name>
</gene>
<comment type="similarity">
    <text evidence="1">Belongs to the UPF0213 family.</text>
</comment>
<dbReference type="PANTHER" id="PTHR34477:SF5">
    <property type="entry name" value="BSL5627 PROTEIN"/>
    <property type="match status" value="1"/>
</dbReference>
<evidence type="ECO:0000313" key="4">
    <source>
        <dbReference type="Proteomes" id="UP000249130"/>
    </source>
</evidence>
<dbReference type="AlphaFoldDB" id="A0A327KJI0"/>
<reference evidence="3 4" key="1">
    <citation type="submission" date="2017-07" db="EMBL/GenBank/DDBJ databases">
        <title>Draft Genome Sequences of Select Purple Nonsulfur Bacteria.</title>
        <authorList>
            <person name="Lasarre B."/>
            <person name="Mckinlay J.B."/>
        </authorList>
    </citation>
    <scope>NUCLEOTIDE SEQUENCE [LARGE SCALE GENOMIC DNA]</scope>
    <source>
        <strain evidence="3 4">DSM 5909</strain>
    </source>
</reference>
<dbReference type="CDD" id="cd10448">
    <property type="entry name" value="GIY-YIG_unchar_3"/>
    <property type="match status" value="1"/>
</dbReference>